<feature type="compositionally biased region" description="Low complexity" evidence="5">
    <location>
        <begin position="227"/>
        <end position="252"/>
    </location>
</feature>
<dbReference type="Pfam" id="PF03466">
    <property type="entry name" value="LysR_substrate"/>
    <property type="match status" value="1"/>
</dbReference>
<dbReference type="Gene3D" id="3.40.190.10">
    <property type="entry name" value="Periplasmic binding protein-like II"/>
    <property type="match status" value="2"/>
</dbReference>
<evidence type="ECO:0000256" key="4">
    <source>
        <dbReference type="ARBA" id="ARBA00023163"/>
    </source>
</evidence>
<feature type="domain" description="LysR substrate-binding" evidence="6">
    <location>
        <begin position="20"/>
        <end position="200"/>
    </location>
</feature>
<reference evidence="7 8" key="1">
    <citation type="submission" date="2018-11" db="EMBL/GenBank/DDBJ databases">
        <title>Complete genome sequencing of the Actinobacteria Serinibacter sp. K3-2.</title>
        <authorList>
            <person name="Rakitin A.L."/>
            <person name="Beletsky A.V."/>
            <person name="Mardanov A.V."/>
            <person name="Ravin N.V."/>
            <person name="Gromova A.S."/>
            <person name="Filippova S.N."/>
            <person name="Gal'Chenko V.F."/>
        </authorList>
    </citation>
    <scope>NUCLEOTIDE SEQUENCE [LARGE SCALE GENOMIC DNA]</scope>
    <source>
        <strain evidence="7 8">K3-2</strain>
    </source>
</reference>
<dbReference type="RefSeq" id="WP_135850362.1">
    <property type="nucleotide sequence ID" value="NZ_RHPJ01000003.1"/>
</dbReference>
<dbReference type="InterPro" id="IPR005119">
    <property type="entry name" value="LysR_subst-bd"/>
</dbReference>
<evidence type="ECO:0000259" key="6">
    <source>
        <dbReference type="Pfam" id="PF03466"/>
    </source>
</evidence>
<name>A0A4Z1DYP2_9MICO</name>
<feature type="compositionally biased region" description="Gly residues" evidence="5">
    <location>
        <begin position="253"/>
        <end position="265"/>
    </location>
</feature>
<dbReference type="OrthoDB" id="3388207at2"/>
<dbReference type="CDD" id="cd05466">
    <property type="entry name" value="PBP2_LTTR_substrate"/>
    <property type="match status" value="1"/>
</dbReference>
<dbReference type="EMBL" id="RHPJ01000003">
    <property type="protein sequence ID" value="TGO04825.1"/>
    <property type="molecule type" value="Genomic_DNA"/>
</dbReference>
<dbReference type="AlphaFoldDB" id="A0A4Z1DYP2"/>
<evidence type="ECO:0000313" key="8">
    <source>
        <dbReference type="Proteomes" id="UP000297318"/>
    </source>
</evidence>
<evidence type="ECO:0000256" key="1">
    <source>
        <dbReference type="ARBA" id="ARBA00009437"/>
    </source>
</evidence>
<dbReference type="GO" id="GO:0032993">
    <property type="term" value="C:protein-DNA complex"/>
    <property type="evidence" value="ECO:0007669"/>
    <property type="project" value="TreeGrafter"/>
</dbReference>
<keyword evidence="3" id="KW-0238">DNA-binding</keyword>
<feature type="region of interest" description="Disordered" evidence="5">
    <location>
        <begin position="199"/>
        <end position="273"/>
    </location>
</feature>
<organism evidence="7 8">
    <name type="scientific">Serinibacter arcticus</name>
    <dbReference type="NCBI Taxonomy" id="1655435"/>
    <lineage>
        <taxon>Bacteria</taxon>
        <taxon>Bacillati</taxon>
        <taxon>Actinomycetota</taxon>
        <taxon>Actinomycetes</taxon>
        <taxon>Micrococcales</taxon>
        <taxon>Beutenbergiaceae</taxon>
        <taxon>Serinibacter</taxon>
    </lineage>
</organism>
<protein>
    <submittedName>
        <fullName evidence="7">Regulatory protein</fullName>
    </submittedName>
</protein>
<dbReference type="GO" id="GO:0003700">
    <property type="term" value="F:DNA-binding transcription factor activity"/>
    <property type="evidence" value="ECO:0007669"/>
    <property type="project" value="TreeGrafter"/>
</dbReference>
<dbReference type="SUPFAM" id="SSF53850">
    <property type="entry name" value="Periplasmic binding protein-like II"/>
    <property type="match status" value="1"/>
</dbReference>
<evidence type="ECO:0000256" key="5">
    <source>
        <dbReference type="SAM" id="MobiDB-lite"/>
    </source>
</evidence>
<dbReference type="Gene3D" id="3.40.190.290">
    <property type="match status" value="1"/>
</dbReference>
<dbReference type="PANTHER" id="PTHR30346">
    <property type="entry name" value="TRANSCRIPTIONAL DUAL REGULATOR HCAR-RELATED"/>
    <property type="match status" value="1"/>
</dbReference>
<keyword evidence="4" id="KW-0804">Transcription</keyword>
<gene>
    <name evidence="7" type="ORF">SERN_2418</name>
</gene>
<accession>A0A4Z1DYP2</accession>
<dbReference type="Proteomes" id="UP000297318">
    <property type="component" value="Unassembled WGS sequence"/>
</dbReference>
<dbReference type="PANTHER" id="PTHR30346:SF0">
    <property type="entry name" value="HCA OPERON TRANSCRIPTIONAL ACTIVATOR HCAR"/>
    <property type="match status" value="1"/>
</dbReference>
<comment type="similarity">
    <text evidence="1">Belongs to the LysR transcriptional regulatory family.</text>
</comment>
<sequence length="273" mass="27519">MNSPDSLRLLIVPGVSPGRWVSTWKDRYAQPIEVEVVAAAEIEARLVAGDGDAAFVRLPLGGPVDGGGSGALAVIPLWIEQSVVVVARENELSLLAEVSPADLAEETIITAGDDVLGWAESPGAPFTGPRPATSGDAVELVAAEAGVLVLPASIARAHTRKDVAVVPLLDGPTSQVGLAWRPVDGAPTPAVDDLIGVVRGRTANSSRGRTDEEPAVPLRPTEKAKAAARAARAAAARGAGAKGAARGRASGRAAGGKGSGGGRSGGARRRGGR</sequence>
<keyword evidence="2" id="KW-0805">Transcription regulation</keyword>
<comment type="caution">
    <text evidence="7">The sequence shown here is derived from an EMBL/GenBank/DDBJ whole genome shotgun (WGS) entry which is preliminary data.</text>
</comment>
<evidence type="ECO:0000313" key="7">
    <source>
        <dbReference type="EMBL" id="TGO04825.1"/>
    </source>
</evidence>
<proteinExistence type="inferred from homology"/>
<evidence type="ECO:0000256" key="2">
    <source>
        <dbReference type="ARBA" id="ARBA00023015"/>
    </source>
</evidence>
<dbReference type="GO" id="GO:0003677">
    <property type="term" value="F:DNA binding"/>
    <property type="evidence" value="ECO:0007669"/>
    <property type="project" value="UniProtKB-KW"/>
</dbReference>
<keyword evidence="8" id="KW-1185">Reference proteome</keyword>
<evidence type="ECO:0000256" key="3">
    <source>
        <dbReference type="ARBA" id="ARBA00023125"/>
    </source>
</evidence>